<reference evidence="2" key="1">
    <citation type="journal article" date="2020" name="New Phytol.">
        <title>Comparative genomics reveals dynamic genome evolution in host specialist ectomycorrhizal fungi.</title>
        <authorList>
            <person name="Lofgren L.A."/>
            <person name="Nguyen N.H."/>
            <person name="Vilgalys R."/>
            <person name="Ruytinx J."/>
            <person name="Liao H.L."/>
            <person name="Branco S."/>
            <person name="Kuo A."/>
            <person name="LaButti K."/>
            <person name="Lipzen A."/>
            <person name="Andreopoulos W."/>
            <person name="Pangilinan J."/>
            <person name="Riley R."/>
            <person name="Hundley H."/>
            <person name="Na H."/>
            <person name="Barry K."/>
            <person name="Grigoriev I.V."/>
            <person name="Stajich J.E."/>
            <person name="Kennedy P.G."/>
        </authorList>
    </citation>
    <scope>NUCLEOTIDE SEQUENCE</scope>
    <source>
        <strain evidence="2">FC203</strain>
    </source>
</reference>
<dbReference type="Proteomes" id="UP001195769">
    <property type="component" value="Unassembled WGS sequence"/>
</dbReference>
<proteinExistence type="predicted"/>
<sequence>MARTKQTARRSNGGKAQGRVSITDPGKLKIRIPARTFCVLCRDGSENLVIFTCDECPRVICTRCIDVPSNYIEELKKMDVKFRCVLCHTALMKKLNDQTPYYASILTSYPQSFTHYILQGFFRDAQPVLPFFLPVRVQLETSKRSEISASHILIIHFKLVDHVTTGSPVDIIHQFLAPYFPYGGLRKLDVVFDLGTSSKVKGYNEQCMELAKDVVEQDHYKSVCIVITTHTDDDRGDPFIGRKKGDKSGYVSASVPEFLNVLFKPWQDAITRAKDTTMFFMGCGAIVNNTESFRDLRLSVLNSKLSSAIAFTAPHFQPSFTCHLVVAFAEHVLIEGFPLREAFPEILGHSYRLGMHTDIILMTRSETNGAATLQCTRYAWSHATARPWGSLLPLQCPQCGCITKWNFSRDSNKSIFVCSYKDCGRGRGTKNLPPKRYILQCPEGAKRLIPGKRHNAGWLEVPLDFSQPNKALFETRKGLILFEKSLGRSPTRQSLILLRLKAYRPSAKTTKLQKGV</sequence>
<dbReference type="RefSeq" id="XP_041220630.1">
    <property type="nucleotide sequence ID" value="XM_041377450.1"/>
</dbReference>
<organism evidence="2 3">
    <name type="scientific">Suillus fuscotomentosus</name>
    <dbReference type="NCBI Taxonomy" id="1912939"/>
    <lineage>
        <taxon>Eukaryota</taxon>
        <taxon>Fungi</taxon>
        <taxon>Dikarya</taxon>
        <taxon>Basidiomycota</taxon>
        <taxon>Agaricomycotina</taxon>
        <taxon>Agaricomycetes</taxon>
        <taxon>Agaricomycetidae</taxon>
        <taxon>Boletales</taxon>
        <taxon>Suillineae</taxon>
        <taxon>Suillaceae</taxon>
        <taxon>Suillus</taxon>
    </lineage>
</organism>
<evidence type="ECO:0000313" key="2">
    <source>
        <dbReference type="EMBL" id="KAG1895054.1"/>
    </source>
</evidence>
<dbReference type="SUPFAM" id="SSF57903">
    <property type="entry name" value="FYVE/PHD zinc finger"/>
    <property type="match status" value="1"/>
</dbReference>
<comment type="caution">
    <text evidence="2">The sequence shown here is derived from an EMBL/GenBank/DDBJ whole genome shotgun (WGS) entry which is preliminary data.</text>
</comment>
<dbReference type="Gene3D" id="3.30.40.10">
    <property type="entry name" value="Zinc/RING finger domain, C3HC4 (zinc finger)"/>
    <property type="match status" value="1"/>
</dbReference>
<evidence type="ECO:0000313" key="3">
    <source>
        <dbReference type="Proteomes" id="UP001195769"/>
    </source>
</evidence>
<dbReference type="AlphaFoldDB" id="A0AAD4DY68"/>
<accession>A0AAD4DY68</accession>
<dbReference type="GeneID" id="64671748"/>
<keyword evidence="3" id="KW-1185">Reference proteome</keyword>
<dbReference type="EMBL" id="JABBWK010000071">
    <property type="protein sequence ID" value="KAG1895054.1"/>
    <property type="molecule type" value="Genomic_DNA"/>
</dbReference>
<gene>
    <name evidence="2" type="ORF">F5891DRAFT_984511</name>
</gene>
<name>A0AAD4DY68_9AGAM</name>
<dbReference type="InterPro" id="IPR011011">
    <property type="entry name" value="Znf_FYVE_PHD"/>
</dbReference>
<evidence type="ECO:0000256" key="1">
    <source>
        <dbReference type="SAM" id="MobiDB-lite"/>
    </source>
</evidence>
<feature type="region of interest" description="Disordered" evidence="1">
    <location>
        <begin position="1"/>
        <end position="21"/>
    </location>
</feature>
<dbReference type="InterPro" id="IPR013083">
    <property type="entry name" value="Znf_RING/FYVE/PHD"/>
</dbReference>
<protein>
    <submittedName>
        <fullName evidence="2">Uncharacterized protein</fullName>
    </submittedName>
</protein>